<feature type="region of interest" description="Disordered" evidence="1">
    <location>
        <begin position="127"/>
        <end position="155"/>
    </location>
</feature>
<dbReference type="InterPro" id="IPR002775">
    <property type="entry name" value="DNA/RNA-bd_Alba-like"/>
</dbReference>
<dbReference type="EMBL" id="SDRB02010285">
    <property type="protein sequence ID" value="THG07054.1"/>
    <property type="molecule type" value="Genomic_DNA"/>
</dbReference>
<dbReference type="AlphaFoldDB" id="A0A4S4DVK6"/>
<reference evidence="4 5" key="1">
    <citation type="journal article" date="2018" name="Proc. Natl. Acad. Sci. U.S.A.">
        <title>Draft genome sequence of Camellia sinensis var. sinensis provides insights into the evolution of the tea genome and tea quality.</title>
        <authorList>
            <person name="Wei C."/>
            <person name="Yang H."/>
            <person name="Wang S."/>
            <person name="Zhao J."/>
            <person name="Liu C."/>
            <person name="Gao L."/>
            <person name="Xia E."/>
            <person name="Lu Y."/>
            <person name="Tai Y."/>
            <person name="She G."/>
            <person name="Sun J."/>
            <person name="Cao H."/>
            <person name="Tong W."/>
            <person name="Gao Q."/>
            <person name="Li Y."/>
            <person name="Deng W."/>
            <person name="Jiang X."/>
            <person name="Wang W."/>
            <person name="Chen Q."/>
            <person name="Zhang S."/>
            <person name="Li H."/>
            <person name="Wu J."/>
            <person name="Wang P."/>
            <person name="Li P."/>
            <person name="Shi C."/>
            <person name="Zheng F."/>
            <person name="Jian J."/>
            <person name="Huang B."/>
            <person name="Shan D."/>
            <person name="Shi M."/>
            <person name="Fang C."/>
            <person name="Yue Y."/>
            <person name="Li F."/>
            <person name="Li D."/>
            <person name="Wei S."/>
            <person name="Han B."/>
            <person name="Jiang C."/>
            <person name="Yin Y."/>
            <person name="Xia T."/>
            <person name="Zhang Z."/>
            <person name="Bennetzen J.L."/>
            <person name="Zhao S."/>
            <person name="Wan X."/>
        </authorList>
    </citation>
    <scope>NUCLEOTIDE SEQUENCE [LARGE SCALE GENOMIC DNA]</scope>
    <source>
        <strain evidence="5">cv. Shuchazao</strain>
        <tissue evidence="4">Leaf</tissue>
    </source>
</reference>
<proteinExistence type="predicted"/>
<dbReference type="STRING" id="542762.A0A4S4DVK6"/>
<dbReference type="PANTHER" id="PTHR31947">
    <property type="entry name" value="DNA/RNA-BINDING PROTEIN ALBA 3"/>
    <property type="match status" value="1"/>
</dbReference>
<dbReference type="GO" id="GO:0005634">
    <property type="term" value="C:nucleus"/>
    <property type="evidence" value="ECO:0007669"/>
    <property type="project" value="TreeGrafter"/>
</dbReference>
<gene>
    <name evidence="4" type="ORF">TEA_003218</name>
</gene>
<comment type="caution">
    <text evidence="4">The sequence shown here is derived from an EMBL/GenBank/DDBJ whole genome shotgun (WGS) entry which is preliminary data.</text>
</comment>
<protein>
    <recommendedName>
        <fullName evidence="3">DNA/RNA-binding protein Alba-like domain-containing protein</fullName>
    </recommendedName>
</protein>
<keyword evidence="5" id="KW-1185">Reference proteome</keyword>
<dbReference type="SUPFAM" id="SSF82704">
    <property type="entry name" value="AlbA-like"/>
    <property type="match status" value="1"/>
</dbReference>
<dbReference type="PANTHER" id="PTHR31947:SF19">
    <property type="entry name" value="ALBA DNA_RNA-BINDING PROTEIN"/>
    <property type="match status" value="1"/>
</dbReference>
<feature type="transmembrane region" description="Helical" evidence="2">
    <location>
        <begin position="61"/>
        <end position="81"/>
    </location>
</feature>
<dbReference type="GO" id="GO:0003723">
    <property type="term" value="F:RNA binding"/>
    <property type="evidence" value="ECO:0007669"/>
    <property type="project" value="TreeGrafter"/>
</dbReference>
<keyword evidence="2" id="KW-0812">Transmembrane</keyword>
<evidence type="ECO:0000313" key="4">
    <source>
        <dbReference type="EMBL" id="THG07054.1"/>
    </source>
</evidence>
<sequence length="155" mass="16962">MEEITVENTNTTITAMDDVKNEKLEAKIEGPKKNRIQVSNTKKPLFFYLNLAKRLIKQHNFIVLSALGMAIPTVVTIAEILKTNGLVFEKQVLTSTIGTKDEAKGRIVQKPKIEIVLEKNEKVENLKAATGTTPKKAAPAPAPALAPADANTKEE</sequence>
<name>A0A4S4DVK6_CAMSN</name>
<dbReference type="PIRSF" id="PIRSF030333">
    <property type="entry name" value="UCP030333_Alba"/>
    <property type="match status" value="1"/>
</dbReference>
<dbReference type="Proteomes" id="UP000306102">
    <property type="component" value="Unassembled WGS sequence"/>
</dbReference>
<keyword evidence="2" id="KW-0472">Membrane</keyword>
<feature type="domain" description="DNA/RNA-binding protein Alba-like" evidence="3">
    <location>
        <begin position="34"/>
        <end position="96"/>
    </location>
</feature>
<dbReference type="InterPro" id="IPR036882">
    <property type="entry name" value="Alba-like_dom_sf"/>
</dbReference>
<evidence type="ECO:0000256" key="1">
    <source>
        <dbReference type="SAM" id="MobiDB-lite"/>
    </source>
</evidence>
<dbReference type="Gene3D" id="3.30.110.20">
    <property type="entry name" value="Alba-like domain"/>
    <property type="match status" value="1"/>
</dbReference>
<evidence type="ECO:0000259" key="3">
    <source>
        <dbReference type="Pfam" id="PF01918"/>
    </source>
</evidence>
<accession>A0A4S4DVK6</accession>
<evidence type="ECO:0000256" key="2">
    <source>
        <dbReference type="SAM" id="Phobius"/>
    </source>
</evidence>
<dbReference type="Pfam" id="PF01918">
    <property type="entry name" value="Alba"/>
    <property type="match status" value="1"/>
</dbReference>
<organism evidence="4 5">
    <name type="scientific">Camellia sinensis var. sinensis</name>
    <name type="common">China tea</name>
    <dbReference type="NCBI Taxonomy" id="542762"/>
    <lineage>
        <taxon>Eukaryota</taxon>
        <taxon>Viridiplantae</taxon>
        <taxon>Streptophyta</taxon>
        <taxon>Embryophyta</taxon>
        <taxon>Tracheophyta</taxon>
        <taxon>Spermatophyta</taxon>
        <taxon>Magnoliopsida</taxon>
        <taxon>eudicotyledons</taxon>
        <taxon>Gunneridae</taxon>
        <taxon>Pentapetalae</taxon>
        <taxon>asterids</taxon>
        <taxon>Ericales</taxon>
        <taxon>Theaceae</taxon>
        <taxon>Camellia</taxon>
    </lineage>
</organism>
<dbReference type="InterPro" id="IPR014560">
    <property type="entry name" value="UCP030333_Alba"/>
</dbReference>
<evidence type="ECO:0000313" key="5">
    <source>
        <dbReference type="Proteomes" id="UP000306102"/>
    </source>
</evidence>
<dbReference type="FunFam" id="3.30.110.20:FF:000005">
    <property type="entry name" value="Uncharacterized protein At2g34160"/>
    <property type="match status" value="1"/>
</dbReference>
<keyword evidence="2" id="KW-1133">Transmembrane helix</keyword>